<dbReference type="EMBL" id="VLKT01000021">
    <property type="protein sequence ID" value="TWI34621.1"/>
    <property type="molecule type" value="Genomic_DNA"/>
</dbReference>
<evidence type="ECO:0000313" key="6">
    <source>
        <dbReference type="Proteomes" id="UP000317122"/>
    </source>
</evidence>
<organism evidence="5 6">
    <name type="scientific">Mesorhizobium tianshanense</name>
    <dbReference type="NCBI Taxonomy" id="39844"/>
    <lineage>
        <taxon>Bacteria</taxon>
        <taxon>Pseudomonadati</taxon>
        <taxon>Pseudomonadota</taxon>
        <taxon>Alphaproteobacteria</taxon>
        <taxon>Hyphomicrobiales</taxon>
        <taxon>Phyllobacteriaceae</taxon>
        <taxon>Mesorhizobium</taxon>
    </lineage>
</organism>
<dbReference type="SMART" id="SM00419">
    <property type="entry name" value="HTH_CRP"/>
    <property type="match status" value="1"/>
</dbReference>
<dbReference type="InterPro" id="IPR012318">
    <property type="entry name" value="HTH_CRP"/>
</dbReference>
<proteinExistence type="predicted"/>
<evidence type="ECO:0000313" key="5">
    <source>
        <dbReference type="EMBL" id="TWI34621.1"/>
    </source>
</evidence>
<dbReference type="SUPFAM" id="SSF46785">
    <property type="entry name" value="Winged helix' DNA-binding domain"/>
    <property type="match status" value="1"/>
</dbReference>
<dbReference type="InterPro" id="IPR036390">
    <property type="entry name" value="WH_DNA-bd_sf"/>
</dbReference>
<evidence type="ECO:0000256" key="2">
    <source>
        <dbReference type="ARBA" id="ARBA00023125"/>
    </source>
</evidence>
<dbReference type="Pfam" id="PF13545">
    <property type="entry name" value="HTH_Crp_2"/>
    <property type="match status" value="1"/>
</dbReference>
<keyword evidence="6" id="KW-1185">Reference proteome</keyword>
<accession>A0A562NRE6</accession>
<dbReference type="InterPro" id="IPR018490">
    <property type="entry name" value="cNMP-bd_dom_sf"/>
</dbReference>
<dbReference type="AlphaFoldDB" id="A0A562NRE6"/>
<dbReference type="PANTHER" id="PTHR24567">
    <property type="entry name" value="CRP FAMILY TRANSCRIPTIONAL REGULATORY PROTEIN"/>
    <property type="match status" value="1"/>
</dbReference>
<dbReference type="Gene3D" id="2.60.120.10">
    <property type="entry name" value="Jelly Rolls"/>
    <property type="match status" value="1"/>
</dbReference>
<keyword evidence="2" id="KW-0238">DNA-binding</keyword>
<evidence type="ECO:0000256" key="1">
    <source>
        <dbReference type="ARBA" id="ARBA00023015"/>
    </source>
</evidence>
<dbReference type="GO" id="GO:0003700">
    <property type="term" value="F:DNA-binding transcription factor activity"/>
    <property type="evidence" value="ECO:0007669"/>
    <property type="project" value="TreeGrafter"/>
</dbReference>
<dbReference type="SMART" id="SM00100">
    <property type="entry name" value="cNMP"/>
    <property type="match status" value="1"/>
</dbReference>
<dbReference type="PROSITE" id="PS50042">
    <property type="entry name" value="CNMP_BINDING_3"/>
    <property type="match status" value="1"/>
</dbReference>
<evidence type="ECO:0000259" key="4">
    <source>
        <dbReference type="PROSITE" id="PS50042"/>
    </source>
</evidence>
<dbReference type="GO" id="GO:0005829">
    <property type="term" value="C:cytosol"/>
    <property type="evidence" value="ECO:0007669"/>
    <property type="project" value="TreeGrafter"/>
</dbReference>
<sequence length="227" mass="25226">MTDLDAIPVFETLDADTRVHISRRCRRMSVDANQMIIDFEDPSTDVYFMVSGRVRILYRSPVGKEVILGELGAGGCFGELAAIDGQPRAANVTALHRSELMVMSAPIFSELLDSYPVFALHFLALLAERIRSLNTRLAEYSFLQVRPRLFCELLRLSRQRTGSSGERIITPPPLQNDLAARIGSRREVVSRELSALVRDGLVAKTRGALVLTDPAELNRRISVAMNA</sequence>
<dbReference type="InterPro" id="IPR036388">
    <property type="entry name" value="WH-like_DNA-bd_sf"/>
</dbReference>
<protein>
    <submittedName>
        <fullName evidence="5">CRP-like cAMP-binding protein</fullName>
    </submittedName>
</protein>
<dbReference type="Proteomes" id="UP000317122">
    <property type="component" value="Unassembled WGS sequence"/>
</dbReference>
<keyword evidence="3" id="KW-0804">Transcription</keyword>
<dbReference type="SUPFAM" id="SSF51206">
    <property type="entry name" value="cAMP-binding domain-like"/>
    <property type="match status" value="1"/>
</dbReference>
<comment type="caution">
    <text evidence="5">The sequence shown here is derived from an EMBL/GenBank/DDBJ whole genome shotgun (WGS) entry which is preliminary data.</text>
</comment>
<dbReference type="Pfam" id="PF00027">
    <property type="entry name" value="cNMP_binding"/>
    <property type="match status" value="1"/>
</dbReference>
<dbReference type="CDD" id="cd00038">
    <property type="entry name" value="CAP_ED"/>
    <property type="match status" value="1"/>
</dbReference>
<dbReference type="Gene3D" id="1.10.10.10">
    <property type="entry name" value="Winged helix-like DNA-binding domain superfamily/Winged helix DNA-binding domain"/>
    <property type="match status" value="1"/>
</dbReference>
<keyword evidence="1" id="KW-0805">Transcription regulation</keyword>
<dbReference type="OrthoDB" id="3182344at2"/>
<dbReference type="InterPro" id="IPR050397">
    <property type="entry name" value="Env_Response_Regulators"/>
</dbReference>
<reference evidence="5 6" key="1">
    <citation type="journal article" date="2015" name="Stand. Genomic Sci.">
        <title>Genomic Encyclopedia of Bacterial and Archaeal Type Strains, Phase III: the genomes of soil and plant-associated and newly described type strains.</title>
        <authorList>
            <person name="Whitman W.B."/>
            <person name="Woyke T."/>
            <person name="Klenk H.P."/>
            <person name="Zhou Y."/>
            <person name="Lilburn T.G."/>
            <person name="Beck B.J."/>
            <person name="De Vos P."/>
            <person name="Vandamme P."/>
            <person name="Eisen J.A."/>
            <person name="Garrity G."/>
            <person name="Hugenholtz P."/>
            <person name="Kyrpides N.C."/>
        </authorList>
    </citation>
    <scope>NUCLEOTIDE SEQUENCE [LARGE SCALE GENOMIC DNA]</scope>
    <source>
        <strain evidence="5 6">CGMCC 1.2546</strain>
    </source>
</reference>
<gene>
    <name evidence="5" type="ORF">IQ26_03535</name>
</gene>
<dbReference type="InterPro" id="IPR000595">
    <property type="entry name" value="cNMP-bd_dom"/>
</dbReference>
<evidence type="ECO:0000256" key="3">
    <source>
        <dbReference type="ARBA" id="ARBA00023163"/>
    </source>
</evidence>
<dbReference type="GO" id="GO:0003677">
    <property type="term" value="F:DNA binding"/>
    <property type="evidence" value="ECO:0007669"/>
    <property type="project" value="UniProtKB-KW"/>
</dbReference>
<name>A0A562NRE6_9HYPH</name>
<dbReference type="PANTHER" id="PTHR24567:SF68">
    <property type="entry name" value="DNA-BINDING TRANSCRIPTIONAL DUAL REGULATOR CRP"/>
    <property type="match status" value="1"/>
</dbReference>
<dbReference type="InterPro" id="IPR014710">
    <property type="entry name" value="RmlC-like_jellyroll"/>
</dbReference>
<feature type="domain" description="Cyclic nucleotide-binding" evidence="4">
    <location>
        <begin position="9"/>
        <end position="112"/>
    </location>
</feature>